<dbReference type="AlphaFoldDB" id="A0A0J7KEF6"/>
<dbReference type="GO" id="GO:0005829">
    <property type="term" value="C:cytosol"/>
    <property type="evidence" value="ECO:0007669"/>
    <property type="project" value="TreeGrafter"/>
</dbReference>
<reference evidence="6 7" key="1">
    <citation type="submission" date="2015-04" db="EMBL/GenBank/DDBJ databases">
        <title>Lasius niger genome sequencing.</title>
        <authorList>
            <person name="Konorov E.A."/>
            <person name="Nikitin M.A."/>
            <person name="Kirill M.V."/>
            <person name="Chang P."/>
        </authorList>
    </citation>
    <scope>NUCLEOTIDE SEQUENCE [LARGE SCALE GENOMIC DNA]</scope>
    <source>
        <tissue evidence="6">Whole</tissue>
    </source>
</reference>
<evidence type="ECO:0000256" key="1">
    <source>
        <dbReference type="ARBA" id="ARBA00012678"/>
    </source>
</evidence>
<evidence type="ECO:0000256" key="3">
    <source>
        <dbReference type="ARBA" id="ARBA00022857"/>
    </source>
</evidence>
<dbReference type="Proteomes" id="UP000036403">
    <property type="component" value="Unassembled WGS sequence"/>
</dbReference>
<proteinExistence type="predicted"/>
<keyword evidence="3" id="KW-0521">NADP</keyword>
<keyword evidence="7" id="KW-1185">Reference proteome</keyword>
<feature type="domain" description="IMP dehydrogenase/GMP reductase" evidence="5">
    <location>
        <begin position="1"/>
        <end position="85"/>
    </location>
</feature>
<dbReference type="InterPro" id="IPR013785">
    <property type="entry name" value="Aldolase_TIM"/>
</dbReference>
<dbReference type="STRING" id="67767.A0A0J7KEF6"/>
<comment type="caution">
    <text evidence="6">The sequence shown here is derived from an EMBL/GenBank/DDBJ whole genome shotgun (WGS) entry which is preliminary data.</text>
</comment>
<dbReference type="PANTHER" id="PTHR43170:SF5">
    <property type="entry name" value="GMP REDUCTASE"/>
    <property type="match status" value="1"/>
</dbReference>
<dbReference type="GO" id="GO:0003920">
    <property type="term" value="F:GMP reductase activity"/>
    <property type="evidence" value="ECO:0007669"/>
    <property type="project" value="UniProtKB-EC"/>
</dbReference>
<name>A0A0J7KEF6_LASNI</name>
<dbReference type="SUPFAM" id="SSF51412">
    <property type="entry name" value="Inosine monophosphate dehydrogenase (IMPDH)"/>
    <property type="match status" value="1"/>
</dbReference>
<protein>
    <recommendedName>
        <fullName evidence="2">GMP reductase</fullName>
        <ecNumber evidence="1">1.7.1.7</ecNumber>
    </recommendedName>
</protein>
<keyword evidence="4" id="KW-0560">Oxidoreductase</keyword>
<dbReference type="EC" id="1.7.1.7" evidence="1"/>
<accession>A0A0J7KEF6</accession>
<evidence type="ECO:0000313" key="6">
    <source>
        <dbReference type="EMBL" id="KMQ88609.1"/>
    </source>
</evidence>
<dbReference type="InterPro" id="IPR050139">
    <property type="entry name" value="GMP_reductase"/>
</dbReference>
<sequence>MIMAGSILAGHDESPGNLVTNNGKKYKEYYGSASVFNKVETKNIEGKKILVSYKGPIADTYKEIEEDLQSAISYAGGKDLEAIKKCDYVLVKGTINNGDDR</sequence>
<evidence type="ECO:0000256" key="2">
    <source>
        <dbReference type="ARBA" id="ARBA00015800"/>
    </source>
</evidence>
<evidence type="ECO:0000256" key="4">
    <source>
        <dbReference type="ARBA" id="ARBA00023002"/>
    </source>
</evidence>
<dbReference type="PANTHER" id="PTHR43170">
    <property type="entry name" value="GMP REDUCTASE"/>
    <property type="match status" value="1"/>
</dbReference>
<gene>
    <name evidence="6" type="ORF">RF55_11879</name>
</gene>
<dbReference type="OrthoDB" id="416622at2759"/>
<dbReference type="EMBL" id="LBMM01008827">
    <property type="protein sequence ID" value="KMQ88609.1"/>
    <property type="molecule type" value="Genomic_DNA"/>
</dbReference>
<dbReference type="Pfam" id="PF00478">
    <property type="entry name" value="IMPDH"/>
    <property type="match status" value="1"/>
</dbReference>
<dbReference type="Gene3D" id="3.20.20.70">
    <property type="entry name" value="Aldolase class I"/>
    <property type="match status" value="1"/>
</dbReference>
<evidence type="ECO:0000259" key="5">
    <source>
        <dbReference type="Pfam" id="PF00478"/>
    </source>
</evidence>
<evidence type="ECO:0000313" key="7">
    <source>
        <dbReference type="Proteomes" id="UP000036403"/>
    </source>
</evidence>
<dbReference type="InterPro" id="IPR001093">
    <property type="entry name" value="IMP_DH_GMPRt"/>
</dbReference>
<organism evidence="6 7">
    <name type="scientific">Lasius niger</name>
    <name type="common">Black garden ant</name>
    <dbReference type="NCBI Taxonomy" id="67767"/>
    <lineage>
        <taxon>Eukaryota</taxon>
        <taxon>Metazoa</taxon>
        <taxon>Ecdysozoa</taxon>
        <taxon>Arthropoda</taxon>
        <taxon>Hexapoda</taxon>
        <taxon>Insecta</taxon>
        <taxon>Pterygota</taxon>
        <taxon>Neoptera</taxon>
        <taxon>Endopterygota</taxon>
        <taxon>Hymenoptera</taxon>
        <taxon>Apocrita</taxon>
        <taxon>Aculeata</taxon>
        <taxon>Formicoidea</taxon>
        <taxon>Formicidae</taxon>
        <taxon>Formicinae</taxon>
        <taxon>Lasius</taxon>
        <taxon>Lasius</taxon>
    </lineage>
</organism>
<dbReference type="PaxDb" id="67767-A0A0J7KEF6"/>